<evidence type="ECO:0000313" key="1">
    <source>
        <dbReference type="EMBL" id="KKT38697.1"/>
    </source>
</evidence>
<dbReference type="AlphaFoldDB" id="A0A0G1J3X0"/>
<proteinExistence type="predicted"/>
<sequence>MVSLTTKTQRYKVNRAKHELCWALALSIFVLEPIDPASISGLIDSQRTYGSMKKYAEELVKEMMVAGFNNHLEIRLNRAGFKFYVWLNPDLSISGYIHGDQRWDHPGAYRAISFILKSYGLLPEDRDWQNLP</sequence>
<reference evidence="1 2" key="1">
    <citation type="journal article" date="2015" name="Nature">
        <title>rRNA introns, odd ribosomes, and small enigmatic genomes across a large radiation of phyla.</title>
        <authorList>
            <person name="Brown C.T."/>
            <person name="Hug L.A."/>
            <person name="Thomas B.C."/>
            <person name="Sharon I."/>
            <person name="Castelle C.J."/>
            <person name="Singh A."/>
            <person name="Wilkins M.J."/>
            <person name="Williams K.H."/>
            <person name="Banfield J.F."/>
        </authorList>
    </citation>
    <scope>NUCLEOTIDE SEQUENCE [LARGE SCALE GENOMIC DNA]</scope>
</reference>
<protein>
    <submittedName>
        <fullName evidence="1">Uncharacterized protein</fullName>
    </submittedName>
</protein>
<evidence type="ECO:0000313" key="2">
    <source>
        <dbReference type="Proteomes" id="UP000034097"/>
    </source>
</evidence>
<dbReference type="Proteomes" id="UP000034097">
    <property type="component" value="Unassembled WGS sequence"/>
</dbReference>
<comment type="caution">
    <text evidence="1">The sequence shown here is derived from an EMBL/GenBank/DDBJ whole genome shotgun (WGS) entry which is preliminary data.</text>
</comment>
<name>A0A0G1J3X0_9BACT</name>
<accession>A0A0G1J3X0</accession>
<organism evidence="1 2">
    <name type="scientific">Candidatus Collierbacteria bacterium GW2011_GWF1_44_12</name>
    <dbReference type="NCBI Taxonomy" id="1618402"/>
    <lineage>
        <taxon>Bacteria</taxon>
        <taxon>Candidatus Collieribacteriota</taxon>
    </lineage>
</organism>
<gene>
    <name evidence="1" type="ORF">UW26_C0014G0017</name>
</gene>
<dbReference type="EMBL" id="LCHQ01000014">
    <property type="protein sequence ID" value="KKT38697.1"/>
    <property type="molecule type" value="Genomic_DNA"/>
</dbReference>